<reference evidence="1" key="1">
    <citation type="submission" date="2023-01" db="EMBL/GenBank/DDBJ databases">
        <authorList>
            <person name="Van Ghelder C."/>
            <person name="Rancurel C."/>
        </authorList>
    </citation>
    <scope>NUCLEOTIDE SEQUENCE</scope>
    <source>
        <strain evidence="1">CNCM I-4278</strain>
    </source>
</reference>
<keyword evidence="2" id="KW-1185">Reference proteome</keyword>
<comment type="caution">
    <text evidence="1">The sequence shown here is derived from an EMBL/GenBank/DDBJ whole genome shotgun (WGS) entry which is preliminary data.</text>
</comment>
<sequence>MQSLPTLSAFSIQQGIIPQLIAGLSIPVSKNPLSSKQNLTLKQVTEDSLYV</sequence>
<gene>
    <name evidence="1" type="ORF">PDIGIT_LOCUS7747</name>
</gene>
<evidence type="ECO:0000313" key="1">
    <source>
        <dbReference type="EMBL" id="CAI6334683.1"/>
    </source>
</evidence>
<organism evidence="1 2">
    <name type="scientific">Periconia digitata</name>
    <dbReference type="NCBI Taxonomy" id="1303443"/>
    <lineage>
        <taxon>Eukaryota</taxon>
        <taxon>Fungi</taxon>
        <taxon>Dikarya</taxon>
        <taxon>Ascomycota</taxon>
        <taxon>Pezizomycotina</taxon>
        <taxon>Dothideomycetes</taxon>
        <taxon>Pleosporomycetidae</taxon>
        <taxon>Pleosporales</taxon>
        <taxon>Massarineae</taxon>
        <taxon>Periconiaceae</taxon>
        <taxon>Periconia</taxon>
    </lineage>
</organism>
<dbReference type="EMBL" id="CAOQHR010000005">
    <property type="protein sequence ID" value="CAI6334683.1"/>
    <property type="molecule type" value="Genomic_DNA"/>
</dbReference>
<dbReference type="AlphaFoldDB" id="A0A9W4XK90"/>
<evidence type="ECO:0000313" key="2">
    <source>
        <dbReference type="Proteomes" id="UP001152607"/>
    </source>
</evidence>
<protein>
    <submittedName>
        <fullName evidence="1">Uncharacterized protein</fullName>
    </submittedName>
</protein>
<proteinExistence type="predicted"/>
<dbReference type="Proteomes" id="UP001152607">
    <property type="component" value="Unassembled WGS sequence"/>
</dbReference>
<accession>A0A9W4XK90</accession>
<name>A0A9W4XK90_9PLEO</name>